<dbReference type="PANTHER" id="PTHR37478">
    <property type="match status" value="1"/>
</dbReference>
<comment type="caution">
    <text evidence="2">The sequence shown here is derived from an EMBL/GenBank/DDBJ whole genome shotgun (WGS) entry which is preliminary data.</text>
</comment>
<dbReference type="Pfam" id="PF02001">
    <property type="entry name" value="DUF134"/>
    <property type="match status" value="1"/>
</dbReference>
<evidence type="ECO:0000256" key="1">
    <source>
        <dbReference type="ARBA" id="ARBA00009350"/>
    </source>
</evidence>
<comment type="similarity">
    <text evidence="1">Belongs to the UPF0251 family.</text>
</comment>
<reference evidence="2" key="2">
    <citation type="journal article" date="2021" name="PeerJ">
        <title>Extensive microbial diversity within the chicken gut microbiome revealed by metagenomics and culture.</title>
        <authorList>
            <person name="Gilroy R."/>
            <person name="Ravi A."/>
            <person name="Getino M."/>
            <person name="Pursley I."/>
            <person name="Horton D.L."/>
            <person name="Alikhan N.F."/>
            <person name="Baker D."/>
            <person name="Gharbi K."/>
            <person name="Hall N."/>
            <person name="Watson M."/>
            <person name="Adriaenssens E.M."/>
            <person name="Foster-Nyarko E."/>
            <person name="Jarju S."/>
            <person name="Secka A."/>
            <person name="Antonio M."/>
            <person name="Oren A."/>
            <person name="Chaudhuri R.R."/>
            <person name="La Ragione R."/>
            <person name="Hildebrand F."/>
            <person name="Pallen M.J."/>
        </authorList>
    </citation>
    <scope>NUCLEOTIDE SEQUENCE</scope>
    <source>
        <strain evidence="2">ChiBcec7-5410</strain>
    </source>
</reference>
<protein>
    <submittedName>
        <fullName evidence="2">DUF134 domain-containing protein</fullName>
    </submittedName>
</protein>
<dbReference type="PANTHER" id="PTHR37478:SF2">
    <property type="entry name" value="UPF0251 PROTEIN TK0562"/>
    <property type="match status" value="1"/>
</dbReference>
<dbReference type="Proteomes" id="UP000824160">
    <property type="component" value="Unassembled WGS sequence"/>
</dbReference>
<proteinExistence type="inferred from homology"/>
<evidence type="ECO:0000313" key="3">
    <source>
        <dbReference type="Proteomes" id="UP000824160"/>
    </source>
</evidence>
<dbReference type="EMBL" id="DVLW01000005">
    <property type="protein sequence ID" value="HIT93571.1"/>
    <property type="molecule type" value="Genomic_DNA"/>
</dbReference>
<dbReference type="Gene3D" id="1.10.10.60">
    <property type="entry name" value="Homeodomain-like"/>
    <property type="match status" value="1"/>
</dbReference>
<sequence length="84" mass="9514">LDYVGMSQVECAERMHVSRTTVTRLYESARGKIADAFVNGKQIVFNGGDVVVCEKERPECAGEKFCCHRLKKEEFGLAETERQQ</sequence>
<accession>A0A9D1H5G8</accession>
<dbReference type="AlphaFoldDB" id="A0A9D1H5G8"/>
<gene>
    <name evidence="2" type="ORF">IAC43_00130</name>
</gene>
<evidence type="ECO:0000313" key="2">
    <source>
        <dbReference type="EMBL" id="HIT93571.1"/>
    </source>
</evidence>
<name>A0A9D1H5G8_9FIRM</name>
<dbReference type="InterPro" id="IPR002852">
    <property type="entry name" value="UPF0251"/>
</dbReference>
<organism evidence="2 3">
    <name type="scientific">Candidatus Faecivivens stercoripullorum</name>
    <dbReference type="NCBI Taxonomy" id="2840805"/>
    <lineage>
        <taxon>Bacteria</taxon>
        <taxon>Bacillati</taxon>
        <taxon>Bacillota</taxon>
        <taxon>Clostridia</taxon>
        <taxon>Eubacteriales</taxon>
        <taxon>Oscillospiraceae</taxon>
        <taxon>Oscillospiraceae incertae sedis</taxon>
        <taxon>Candidatus Faecivivens</taxon>
    </lineage>
</organism>
<feature type="non-terminal residue" evidence="2">
    <location>
        <position position="1"/>
    </location>
</feature>
<reference evidence="2" key="1">
    <citation type="submission" date="2020-10" db="EMBL/GenBank/DDBJ databases">
        <authorList>
            <person name="Gilroy R."/>
        </authorList>
    </citation>
    <scope>NUCLEOTIDE SEQUENCE</scope>
    <source>
        <strain evidence="2">ChiBcec7-5410</strain>
    </source>
</reference>